<evidence type="ECO:0000313" key="2">
    <source>
        <dbReference type="Proteomes" id="UP000887566"/>
    </source>
</evidence>
<protein>
    <submittedName>
        <fullName evidence="3">C-type lectin domain-containing protein</fullName>
    </submittedName>
</protein>
<evidence type="ECO:0000256" key="1">
    <source>
        <dbReference type="SAM" id="SignalP"/>
    </source>
</evidence>
<dbReference type="InterPro" id="IPR016186">
    <property type="entry name" value="C-type_lectin-like/link_sf"/>
</dbReference>
<organism evidence="2 3">
    <name type="scientific">Plectus sambesii</name>
    <dbReference type="NCBI Taxonomy" id="2011161"/>
    <lineage>
        <taxon>Eukaryota</taxon>
        <taxon>Metazoa</taxon>
        <taxon>Ecdysozoa</taxon>
        <taxon>Nematoda</taxon>
        <taxon>Chromadorea</taxon>
        <taxon>Plectida</taxon>
        <taxon>Plectina</taxon>
        <taxon>Plectoidea</taxon>
        <taxon>Plectidae</taxon>
        <taxon>Plectus</taxon>
    </lineage>
</organism>
<accession>A0A914VUT8</accession>
<evidence type="ECO:0000313" key="3">
    <source>
        <dbReference type="WBParaSite" id="PSAMB.scaffold2513size22814.g18052.t1"/>
    </source>
</evidence>
<keyword evidence="2" id="KW-1185">Reference proteome</keyword>
<dbReference type="AlphaFoldDB" id="A0A914VUT8"/>
<proteinExistence type="predicted"/>
<name>A0A914VUT8_9BILA</name>
<reference evidence="3" key="1">
    <citation type="submission" date="2022-11" db="UniProtKB">
        <authorList>
            <consortium name="WormBaseParasite"/>
        </authorList>
    </citation>
    <scope>IDENTIFICATION</scope>
</reference>
<dbReference type="WBParaSite" id="PSAMB.scaffold2513size22814.g18052.t1">
    <property type="protein sequence ID" value="PSAMB.scaffold2513size22814.g18052.t1"/>
    <property type="gene ID" value="PSAMB.scaffold2513size22814.g18052"/>
</dbReference>
<dbReference type="CDD" id="cd00037">
    <property type="entry name" value="CLECT"/>
    <property type="match status" value="1"/>
</dbReference>
<keyword evidence="1" id="KW-0732">Signal</keyword>
<sequence length="272" mass="30279">MEFFGFQLTSPASASLLILFTLLFPNVNSICESVTPSSSILWLQNGRRCLWMPTSSAISWTAAMDYCVSQGGYLAHVYSSDDRAKILAWKVASTNIYKVAHLGLYKDSKHYQEDGSSTHWKLNNSVTLPIELKAQYTGLVNDWGTVYLLNILLGLLPLDSYQPFTIQPSTLMTFSNDNGIPICEQSTSRMKATYKAYAGYKSPATVWLTQAGKATRRDCARYCAKLQYCMGYNAIVVSSTSITCQYIVERLIDSGASLVANVNSVYYEFNLV</sequence>
<dbReference type="InterPro" id="IPR016187">
    <property type="entry name" value="CTDL_fold"/>
</dbReference>
<feature type="chain" id="PRO_5037563662" evidence="1">
    <location>
        <begin position="30"/>
        <end position="272"/>
    </location>
</feature>
<dbReference type="SUPFAM" id="SSF56436">
    <property type="entry name" value="C-type lectin-like"/>
    <property type="match status" value="1"/>
</dbReference>
<feature type="signal peptide" evidence="1">
    <location>
        <begin position="1"/>
        <end position="29"/>
    </location>
</feature>
<dbReference type="Gene3D" id="3.10.100.10">
    <property type="entry name" value="Mannose-Binding Protein A, subunit A"/>
    <property type="match status" value="1"/>
</dbReference>
<dbReference type="Proteomes" id="UP000887566">
    <property type="component" value="Unplaced"/>
</dbReference>